<gene>
    <name evidence="5 10" type="primary">lysA</name>
    <name evidence="10" type="ORF">ACCQ42_00875</name>
</gene>
<dbReference type="Gene3D" id="3.20.20.10">
    <property type="entry name" value="Alanine racemase"/>
    <property type="match status" value="1"/>
</dbReference>
<dbReference type="PRINTS" id="PR01179">
    <property type="entry name" value="ODADCRBXLASE"/>
</dbReference>
<proteinExistence type="inferred from homology"/>
<feature type="binding site" evidence="5">
    <location>
        <position position="246"/>
    </location>
    <ligand>
        <name>pyridoxal 5'-phosphate</name>
        <dbReference type="ChEBI" id="CHEBI:597326"/>
    </ligand>
</feature>
<feature type="modified residue" description="N6-(pyridoxal phosphate)lysine" evidence="5">
    <location>
        <position position="64"/>
    </location>
</feature>
<dbReference type="PANTHER" id="PTHR43727:SF2">
    <property type="entry name" value="GROUP IV DECARBOXYLASE"/>
    <property type="match status" value="1"/>
</dbReference>
<dbReference type="EMBL" id="JBGMEF010000004">
    <property type="protein sequence ID" value="MFO3666327.1"/>
    <property type="molecule type" value="Genomic_DNA"/>
</dbReference>
<comment type="similarity">
    <text evidence="5">Belongs to the Orn/Lys/Arg decarboxylase class-II family. LysA subfamily.</text>
</comment>
<comment type="pathway">
    <text evidence="5 7">Amino-acid biosynthesis; L-lysine biosynthesis via DAP pathway; L-lysine from DL-2,6-diaminopimelate: step 1/1.</text>
</comment>
<feature type="binding site" evidence="5">
    <location>
        <position position="291"/>
    </location>
    <ligand>
        <name>substrate</name>
    </ligand>
</feature>
<comment type="subunit">
    <text evidence="5">Homodimer.</text>
</comment>
<keyword evidence="4 5" id="KW-0456">Lyase</keyword>
<comment type="catalytic activity">
    <reaction evidence="5 7">
        <text>meso-2,6-diaminopimelate + H(+) = L-lysine + CO2</text>
        <dbReference type="Rhea" id="RHEA:15101"/>
        <dbReference type="ChEBI" id="CHEBI:15378"/>
        <dbReference type="ChEBI" id="CHEBI:16526"/>
        <dbReference type="ChEBI" id="CHEBI:32551"/>
        <dbReference type="ChEBI" id="CHEBI:57791"/>
        <dbReference type="EC" id="4.1.1.20"/>
    </reaction>
</comment>
<dbReference type="SUPFAM" id="SSF51419">
    <property type="entry name" value="PLP-binding barrel"/>
    <property type="match status" value="1"/>
</dbReference>
<evidence type="ECO:0000259" key="9">
    <source>
        <dbReference type="Pfam" id="PF02784"/>
    </source>
</evidence>
<dbReference type="InterPro" id="IPR009006">
    <property type="entry name" value="Ala_racemase/Decarboxylase_C"/>
</dbReference>
<dbReference type="SUPFAM" id="SSF50621">
    <property type="entry name" value="Alanine racemase C-terminal domain-like"/>
    <property type="match status" value="1"/>
</dbReference>
<feature type="binding site" evidence="5">
    <location>
        <position position="388"/>
    </location>
    <ligand>
        <name>pyridoxal 5'-phosphate</name>
        <dbReference type="ChEBI" id="CHEBI:597326"/>
    </ligand>
</feature>
<keyword evidence="11" id="KW-1185">Reference proteome</keyword>
<feature type="domain" description="Orn/DAP/Arg decarboxylase 2 C-terminal" evidence="8">
    <location>
        <begin position="32"/>
        <end position="386"/>
    </location>
</feature>
<dbReference type="HAMAP" id="MF_02120">
    <property type="entry name" value="LysA"/>
    <property type="match status" value="1"/>
</dbReference>
<dbReference type="PANTHER" id="PTHR43727">
    <property type="entry name" value="DIAMINOPIMELATE DECARBOXYLASE"/>
    <property type="match status" value="1"/>
</dbReference>
<dbReference type="Pfam" id="PF02784">
    <property type="entry name" value="Orn_Arg_deC_N"/>
    <property type="match status" value="1"/>
</dbReference>
<evidence type="ECO:0000256" key="4">
    <source>
        <dbReference type="ARBA" id="ARBA00023239"/>
    </source>
</evidence>
<dbReference type="RefSeq" id="WP_106461135.1">
    <property type="nucleotide sequence ID" value="NZ_JBGMEF010000004.1"/>
</dbReference>
<keyword evidence="5 7" id="KW-0457">Lysine biosynthesis</keyword>
<keyword evidence="2 5" id="KW-0210">Decarboxylase</keyword>
<feature type="binding site" evidence="5">
    <location>
        <position position="360"/>
    </location>
    <ligand>
        <name>substrate</name>
    </ligand>
</feature>
<reference evidence="10 11" key="1">
    <citation type="journal article" date="2025" name="Anaerobe">
        <title>Description of Anaerococcus kampingiae sp. nov., Anaerococcus groningensis sp. nov., Anaerococcus martiniensis sp. nov., and Anaerococcus cruorum sp. nov., isolated from human clinical specimens.</title>
        <authorList>
            <person name="Boiten K.E."/>
            <person name="Meijer J."/>
            <person name="van Wezel E.M."/>
            <person name="Veloo A.C.M."/>
        </authorList>
    </citation>
    <scope>NUCLEOTIDE SEQUENCE [LARGE SCALE GENOMIC DNA]</scope>
    <source>
        <strain evidence="10 11">ENR0874</strain>
    </source>
</reference>
<feature type="binding site" evidence="5">
    <location>
        <position position="388"/>
    </location>
    <ligand>
        <name>substrate</name>
    </ligand>
</feature>
<comment type="function">
    <text evidence="5">Specifically catalyzes the decarboxylation of meso-diaminopimelate (meso-DAP) to L-lysine.</text>
</comment>
<evidence type="ECO:0000313" key="10">
    <source>
        <dbReference type="EMBL" id="MFO3666327.1"/>
    </source>
</evidence>
<feature type="binding site" evidence="5">
    <location>
        <position position="328"/>
    </location>
    <ligand>
        <name>substrate</name>
    </ligand>
</feature>
<dbReference type="InterPro" id="IPR022653">
    <property type="entry name" value="De-COase2_pyr-phos_BS"/>
</dbReference>
<dbReference type="PRINTS" id="PR01181">
    <property type="entry name" value="DAPDCRBXLASE"/>
</dbReference>
<evidence type="ECO:0000313" key="11">
    <source>
        <dbReference type="Proteomes" id="UP001637994"/>
    </source>
</evidence>
<evidence type="ECO:0000256" key="7">
    <source>
        <dbReference type="RuleBase" id="RU003738"/>
    </source>
</evidence>
<evidence type="ECO:0000256" key="3">
    <source>
        <dbReference type="ARBA" id="ARBA00022898"/>
    </source>
</evidence>
<organism evidence="10 11">
    <name type="scientific">Anaerococcus kampingae</name>
    <dbReference type="NCBI Taxonomy" id="3115614"/>
    <lineage>
        <taxon>Bacteria</taxon>
        <taxon>Bacillati</taxon>
        <taxon>Bacillota</taxon>
        <taxon>Tissierellia</taxon>
        <taxon>Tissierellales</taxon>
        <taxon>Peptoniphilaceae</taxon>
        <taxon>Anaerococcus</taxon>
    </lineage>
</organism>
<protein>
    <recommendedName>
        <fullName evidence="5 6">Diaminopimelate decarboxylase</fullName>
        <shortName evidence="5">DAP decarboxylase</shortName>
        <shortName evidence="5">DAPDC</shortName>
        <ecNumber evidence="5 6">4.1.1.20</ecNumber>
    </recommendedName>
</protein>
<comment type="cofactor">
    <cofactor evidence="1 5 7">
        <name>pyridoxal 5'-phosphate</name>
        <dbReference type="ChEBI" id="CHEBI:597326"/>
    </cofactor>
</comment>
<feature type="domain" description="Orn/DAP/Arg decarboxylase 2 N-terminal" evidence="9">
    <location>
        <begin position="49"/>
        <end position="294"/>
    </location>
</feature>
<dbReference type="InterPro" id="IPR029066">
    <property type="entry name" value="PLP-binding_barrel"/>
</dbReference>
<dbReference type="CDD" id="cd06828">
    <property type="entry name" value="PLPDE_III_DapDC"/>
    <property type="match status" value="1"/>
</dbReference>
<dbReference type="InterPro" id="IPR000183">
    <property type="entry name" value="Orn/DAP/Arg_de-COase"/>
</dbReference>
<name>A0ABW9MAJ0_9FIRM</name>
<dbReference type="EC" id="4.1.1.20" evidence="5 6"/>
<dbReference type="InterPro" id="IPR022644">
    <property type="entry name" value="De-COase2_N"/>
</dbReference>
<feature type="binding site" evidence="5">
    <location>
        <position position="332"/>
    </location>
    <ligand>
        <name>substrate</name>
    </ligand>
</feature>
<evidence type="ECO:0000256" key="5">
    <source>
        <dbReference type="HAMAP-Rule" id="MF_02120"/>
    </source>
</evidence>
<keyword evidence="3 5" id="KW-0663">Pyridoxal phosphate</keyword>
<accession>A0ABW9MAJ0</accession>
<dbReference type="NCBIfam" id="TIGR01048">
    <property type="entry name" value="lysA"/>
    <property type="match status" value="1"/>
</dbReference>
<dbReference type="Proteomes" id="UP001637994">
    <property type="component" value="Unassembled WGS sequence"/>
</dbReference>
<comment type="caution">
    <text evidence="10">The sequence shown here is derived from an EMBL/GenBank/DDBJ whole genome shotgun (WGS) entry which is preliminary data.</text>
</comment>
<sequence>MLDKNYEYIDNILHIGGVSTLKLVEEYGTPLYVYDQKLIKDTASCFIENFKSDTLRTEVIYASKALSNLYILGLLAKKGTFVDAVSMGEIFLALKAGFKPEKIHFHGNNKTKEELAYAIDNNIGLIIIDNYDEFKLIEDLLLNSDKKIDCLLRINPDVKTSTHKYIQTSNADSKFGINIRDEKLKDIIKEMTNSKVIKLLGFHAHIGSQVNELGFFKEEADILLRFTKEMEEALAYKFKAINFGGGFGVRQNTSDPSYDLGAFLKEFIGYIEKSIKDYDLSIETVGIEPGRSMVNQAGTTLYRVGSIKHTLEGLPLVFVDGGMSDNIRPSLYGAKYDALLANRAKGEAYETYRVAGKLCESGDILIDEARLNNPQKGDILAIENTGAYSLAMSSSYNKQLKPAVVFVEDGKASLAVKREALEDLIVNDLEYIED</sequence>
<evidence type="ECO:0000259" key="8">
    <source>
        <dbReference type="Pfam" id="PF00278"/>
    </source>
</evidence>
<dbReference type="Pfam" id="PF00278">
    <property type="entry name" value="Orn_DAP_Arg_deC"/>
    <property type="match status" value="1"/>
</dbReference>
<dbReference type="InterPro" id="IPR002986">
    <property type="entry name" value="DAP_deCOOHase_LysA"/>
</dbReference>
<dbReference type="Gene3D" id="2.40.37.10">
    <property type="entry name" value="Lyase, Ornithine Decarboxylase, Chain A, domain 1"/>
    <property type="match status" value="1"/>
</dbReference>
<evidence type="ECO:0000256" key="6">
    <source>
        <dbReference type="NCBIfam" id="TIGR01048"/>
    </source>
</evidence>
<evidence type="ECO:0000256" key="1">
    <source>
        <dbReference type="ARBA" id="ARBA00001933"/>
    </source>
</evidence>
<dbReference type="PROSITE" id="PS00878">
    <property type="entry name" value="ODR_DC_2_1"/>
    <property type="match status" value="1"/>
</dbReference>
<dbReference type="GO" id="GO:0008836">
    <property type="term" value="F:diaminopimelate decarboxylase activity"/>
    <property type="evidence" value="ECO:0007669"/>
    <property type="project" value="UniProtKB-EC"/>
</dbReference>
<feature type="binding site" evidence="5">
    <location>
        <begin position="288"/>
        <end position="291"/>
    </location>
    <ligand>
        <name>pyridoxal 5'-phosphate</name>
        <dbReference type="ChEBI" id="CHEBI:597326"/>
    </ligand>
</feature>
<dbReference type="InterPro" id="IPR022643">
    <property type="entry name" value="De-COase2_C"/>
</dbReference>
<keyword evidence="5" id="KW-0028">Amino-acid biosynthesis</keyword>
<evidence type="ECO:0000256" key="2">
    <source>
        <dbReference type="ARBA" id="ARBA00022793"/>
    </source>
</evidence>